<feature type="domain" description="SusD-like N-terminal" evidence="7">
    <location>
        <begin position="38"/>
        <end position="221"/>
    </location>
</feature>
<evidence type="ECO:0000313" key="9">
    <source>
        <dbReference type="Proteomes" id="UP000753961"/>
    </source>
</evidence>
<dbReference type="EMBL" id="JAHVHU010000009">
    <property type="protein sequence ID" value="MBY5958546.1"/>
    <property type="molecule type" value="Genomic_DNA"/>
</dbReference>
<dbReference type="CDD" id="cd08977">
    <property type="entry name" value="SusD"/>
    <property type="match status" value="1"/>
</dbReference>
<comment type="subcellular location">
    <subcellularLocation>
        <location evidence="1">Cell outer membrane</location>
    </subcellularLocation>
</comment>
<evidence type="ECO:0000313" key="8">
    <source>
        <dbReference type="EMBL" id="MBY5958546.1"/>
    </source>
</evidence>
<gene>
    <name evidence="8" type="ORF">KUV50_10410</name>
</gene>
<dbReference type="AlphaFoldDB" id="A0A953HXN9"/>
<organism evidence="8 9">
    <name type="scientific">Membranihabitans marinus</name>
    <dbReference type="NCBI Taxonomy" id="1227546"/>
    <lineage>
        <taxon>Bacteria</taxon>
        <taxon>Pseudomonadati</taxon>
        <taxon>Bacteroidota</taxon>
        <taxon>Saprospiria</taxon>
        <taxon>Saprospirales</taxon>
        <taxon>Saprospiraceae</taxon>
        <taxon>Membranihabitans</taxon>
    </lineage>
</organism>
<keyword evidence="4" id="KW-0472">Membrane</keyword>
<dbReference type="RefSeq" id="WP_222580085.1">
    <property type="nucleotide sequence ID" value="NZ_JAHVHU010000009.1"/>
</dbReference>
<comment type="similarity">
    <text evidence="2">Belongs to the SusD family.</text>
</comment>
<dbReference type="Pfam" id="PF14322">
    <property type="entry name" value="SusD-like_3"/>
    <property type="match status" value="1"/>
</dbReference>
<dbReference type="PROSITE" id="PS51257">
    <property type="entry name" value="PROKAR_LIPOPROTEIN"/>
    <property type="match status" value="1"/>
</dbReference>
<reference evidence="8" key="1">
    <citation type="submission" date="2021-06" db="EMBL/GenBank/DDBJ databases">
        <title>44 bacteria genomes isolated from Dapeng, Shenzhen.</title>
        <authorList>
            <person name="Zheng W."/>
            <person name="Yu S."/>
            <person name="Huang Y."/>
        </authorList>
    </citation>
    <scope>NUCLEOTIDE SEQUENCE</scope>
    <source>
        <strain evidence="8">DP5N28-2</strain>
    </source>
</reference>
<keyword evidence="5" id="KW-0998">Cell outer membrane</keyword>
<dbReference type="InterPro" id="IPR033985">
    <property type="entry name" value="SusD-like_N"/>
</dbReference>
<dbReference type="SUPFAM" id="SSF48452">
    <property type="entry name" value="TPR-like"/>
    <property type="match status" value="1"/>
</dbReference>
<accession>A0A953HXN9</accession>
<comment type="caution">
    <text evidence="8">The sequence shown here is derived from an EMBL/GenBank/DDBJ whole genome shotgun (WGS) entry which is preliminary data.</text>
</comment>
<keyword evidence="9" id="KW-1185">Reference proteome</keyword>
<evidence type="ECO:0000259" key="6">
    <source>
        <dbReference type="Pfam" id="PF07980"/>
    </source>
</evidence>
<dbReference type="InterPro" id="IPR011990">
    <property type="entry name" value="TPR-like_helical_dom_sf"/>
</dbReference>
<dbReference type="Proteomes" id="UP000753961">
    <property type="component" value="Unassembled WGS sequence"/>
</dbReference>
<evidence type="ECO:0000259" key="7">
    <source>
        <dbReference type="Pfam" id="PF14322"/>
    </source>
</evidence>
<feature type="domain" description="RagB/SusD" evidence="6">
    <location>
        <begin position="324"/>
        <end position="493"/>
    </location>
</feature>
<evidence type="ECO:0000256" key="1">
    <source>
        <dbReference type="ARBA" id="ARBA00004442"/>
    </source>
</evidence>
<dbReference type="Pfam" id="PF07980">
    <property type="entry name" value="SusD_RagB"/>
    <property type="match status" value="1"/>
</dbReference>
<name>A0A953HXN9_9BACT</name>
<evidence type="ECO:0000256" key="2">
    <source>
        <dbReference type="ARBA" id="ARBA00006275"/>
    </source>
</evidence>
<evidence type="ECO:0000256" key="3">
    <source>
        <dbReference type="ARBA" id="ARBA00022729"/>
    </source>
</evidence>
<evidence type="ECO:0000256" key="4">
    <source>
        <dbReference type="ARBA" id="ARBA00023136"/>
    </source>
</evidence>
<keyword evidence="3" id="KW-0732">Signal</keyword>
<sequence>MKNRSIITITFVTCLLIFMTSCHKELLEPIPESVLTTTNAFNTAKDINLGVIGIYSGLQSKVQKDYLLMEMTSDNMYAEYYATEPGLAEVEVLEVSSENNILNNFWKMSYNGIFRANSILSNIDQPSSYGPGEKEQYTGEAKFLRALFYFDLTRIFGDVPLVTEALSVIEAEKVGRSPQTEVLNLVVSDLKDAIDKLPAPSNIESGRASKAAAMALLGKVYIHMEDWANAKTYFGQVVNDFDYELVFEFKDLFSLETENNSEAIYSVNFIEGTNGQGITYNFAPLGGIYGVLSNGSRVGRPTWDLHQLYEPGDQRFDVTISETQLTANSKPGDEPIWYPYVNKYIVPIAGSSSGLDLPILRLGDIILLYAESLYKTNDKEAALKQLNRIRTRAFENDNHDYALSDIASEQEFMDLLLLERRLELAFENQRWFDLVRTGRFTSKLTQFETEYNPGSGNAEIQKINVQPYMKYFPIPYEQIQLSAPGVLTQNEGY</sequence>
<dbReference type="Gene3D" id="1.25.40.390">
    <property type="match status" value="1"/>
</dbReference>
<evidence type="ECO:0000256" key="5">
    <source>
        <dbReference type="ARBA" id="ARBA00023237"/>
    </source>
</evidence>
<dbReference type="GO" id="GO:0009279">
    <property type="term" value="C:cell outer membrane"/>
    <property type="evidence" value="ECO:0007669"/>
    <property type="project" value="UniProtKB-SubCell"/>
</dbReference>
<protein>
    <submittedName>
        <fullName evidence="8">RagB/SusD family nutrient uptake outer membrane protein</fullName>
    </submittedName>
</protein>
<dbReference type="InterPro" id="IPR012944">
    <property type="entry name" value="SusD_RagB_dom"/>
</dbReference>
<proteinExistence type="inferred from homology"/>